<evidence type="ECO:0000313" key="1">
    <source>
        <dbReference type="EMBL" id="KXT03736.1"/>
    </source>
</evidence>
<reference evidence="1 2" key="1">
    <citation type="submission" date="2015-07" db="EMBL/GenBank/DDBJ databases">
        <title>Comparative genomics of the Sigatoka disease complex on banana suggests a link between parallel evolutionary changes in Pseudocercospora fijiensis and Pseudocercospora eumusae and increased virulence on the banana host.</title>
        <authorList>
            <person name="Chang T.-C."/>
            <person name="Salvucci A."/>
            <person name="Crous P.W."/>
            <person name="Stergiopoulos I."/>
        </authorList>
    </citation>
    <scope>NUCLEOTIDE SEQUENCE [LARGE SCALE GENOMIC DNA]</scope>
    <source>
        <strain evidence="1 2">CBS 114824</strain>
    </source>
</reference>
<protein>
    <submittedName>
        <fullName evidence="1">Uncharacterized protein</fullName>
    </submittedName>
</protein>
<organism evidence="1 2">
    <name type="scientific">Pseudocercospora eumusae</name>
    <dbReference type="NCBI Taxonomy" id="321146"/>
    <lineage>
        <taxon>Eukaryota</taxon>
        <taxon>Fungi</taxon>
        <taxon>Dikarya</taxon>
        <taxon>Ascomycota</taxon>
        <taxon>Pezizomycotina</taxon>
        <taxon>Dothideomycetes</taxon>
        <taxon>Dothideomycetidae</taxon>
        <taxon>Mycosphaerellales</taxon>
        <taxon>Mycosphaerellaceae</taxon>
        <taxon>Pseudocercospora</taxon>
    </lineage>
</organism>
<evidence type="ECO:0000313" key="2">
    <source>
        <dbReference type="Proteomes" id="UP000070133"/>
    </source>
</evidence>
<keyword evidence="2" id="KW-1185">Reference proteome</keyword>
<dbReference type="EMBL" id="LFZN01000027">
    <property type="protein sequence ID" value="KXT03736.1"/>
    <property type="molecule type" value="Genomic_DNA"/>
</dbReference>
<name>A0A139HMV3_9PEZI</name>
<dbReference type="Proteomes" id="UP000070133">
    <property type="component" value="Unassembled WGS sequence"/>
</dbReference>
<accession>A0A139HMV3</accession>
<dbReference type="AlphaFoldDB" id="A0A139HMV3"/>
<comment type="caution">
    <text evidence="1">The sequence shown here is derived from an EMBL/GenBank/DDBJ whole genome shotgun (WGS) entry which is preliminary data.</text>
</comment>
<sequence length="196" mass="21883">MNELSSPHEIMDCEIMDCDDDSLSSYTCYSSAASDDDSPEADEKRRIRQELDNAAWADMAEEKKRGHKEVLGFLDQCLRTVVCGPSFQQPHKGAHGCQQDQVDTLEEYYYDEEHIPESFWEPVHVYHGTPTNTGYATADLQLPIEYGKERARSYQEPIAGPSRQVNEGSIGCEQCFFVPICAIHGKGKGRAQAAAG</sequence>
<proteinExistence type="predicted"/>
<gene>
    <name evidence="1" type="ORF">AC578_764</name>
</gene>